<organism evidence="2 3">
    <name type="scientific">Oidiodendron maius (strain Zn)</name>
    <dbReference type="NCBI Taxonomy" id="913774"/>
    <lineage>
        <taxon>Eukaryota</taxon>
        <taxon>Fungi</taxon>
        <taxon>Dikarya</taxon>
        <taxon>Ascomycota</taxon>
        <taxon>Pezizomycotina</taxon>
        <taxon>Leotiomycetes</taxon>
        <taxon>Leotiomycetes incertae sedis</taxon>
        <taxon>Myxotrichaceae</taxon>
        <taxon>Oidiodendron</taxon>
    </lineage>
</organism>
<accession>A0A0C3CEK6</accession>
<dbReference type="EMBL" id="KN832882">
    <property type="protein sequence ID" value="KIM97373.1"/>
    <property type="molecule type" value="Genomic_DNA"/>
</dbReference>
<reference evidence="2 3" key="1">
    <citation type="submission" date="2014-04" db="EMBL/GenBank/DDBJ databases">
        <authorList>
            <consortium name="DOE Joint Genome Institute"/>
            <person name="Kuo A."/>
            <person name="Martino E."/>
            <person name="Perotto S."/>
            <person name="Kohler A."/>
            <person name="Nagy L.G."/>
            <person name="Floudas D."/>
            <person name="Copeland A."/>
            <person name="Barry K.W."/>
            <person name="Cichocki N."/>
            <person name="Veneault-Fourrey C."/>
            <person name="LaButti K."/>
            <person name="Lindquist E.A."/>
            <person name="Lipzen A."/>
            <person name="Lundell T."/>
            <person name="Morin E."/>
            <person name="Murat C."/>
            <person name="Sun H."/>
            <person name="Tunlid A."/>
            <person name="Henrissat B."/>
            <person name="Grigoriev I.V."/>
            <person name="Hibbett D.S."/>
            <person name="Martin F."/>
            <person name="Nordberg H.P."/>
            <person name="Cantor M.N."/>
            <person name="Hua S.X."/>
        </authorList>
    </citation>
    <scope>NUCLEOTIDE SEQUENCE [LARGE SCALE GENOMIC DNA]</scope>
    <source>
        <strain evidence="2 3">Zn</strain>
    </source>
</reference>
<keyword evidence="3" id="KW-1185">Reference proteome</keyword>
<reference evidence="3" key="2">
    <citation type="submission" date="2015-01" db="EMBL/GenBank/DDBJ databases">
        <title>Evolutionary Origins and Diversification of the Mycorrhizal Mutualists.</title>
        <authorList>
            <consortium name="DOE Joint Genome Institute"/>
            <consortium name="Mycorrhizal Genomics Consortium"/>
            <person name="Kohler A."/>
            <person name="Kuo A."/>
            <person name="Nagy L.G."/>
            <person name="Floudas D."/>
            <person name="Copeland A."/>
            <person name="Barry K.W."/>
            <person name="Cichocki N."/>
            <person name="Veneault-Fourrey C."/>
            <person name="LaButti K."/>
            <person name="Lindquist E.A."/>
            <person name="Lipzen A."/>
            <person name="Lundell T."/>
            <person name="Morin E."/>
            <person name="Murat C."/>
            <person name="Riley R."/>
            <person name="Ohm R."/>
            <person name="Sun H."/>
            <person name="Tunlid A."/>
            <person name="Henrissat B."/>
            <person name="Grigoriev I.V."/>
            <person name="Hibbett D.S."/>
            <person name="Martin F."/>
        </authorList>
    </citation>
    <scope>NUCLEOTIDE SEQUENCE [LARGE SCALE GENOMIC DNA]</scope>
    <source>
        <strain evidence="3">Zn</strain>
    </source>
</reference>
<evidence type="ECO:0000313" key="3">
    <source>
        <dbReference type="Proteomes" id="UP000054321"/>
    </source>
</evidence>
<keyword evidence="1" id="KW-0175">Coiled coil</keyword>
<protein>
    <recommendedName>
        <fullName evidence="4">Aflatoxin regulatory protein domain-containing protein</fullName>
    </recommendedName>
</protein>
<name>A0A0C3CEK6_OIDMZ</name>
<feature type="coiled-coil region" evidence="1">
    <location>
        <begin position="324"/>
        <end position="355"/>
    </location>
</feature>
<proteinExistence type="predicted"/>
<evidence type="ECO:0000256" key="1">
    <source>
        <dbReference type="SAM" id="Coils"/>
    </source>
</evidence>
<sequence length="391" mass="42812">MAYATPSQIATSAIATTMTPTPSGDHHIPSLSRNDILLQTYTAQLPIYANGARPSLEQFHIRQNGESGGLAFGLLLTDMEKDLDPEGENTDLDNAWNLLSIGAVQSDSDSNLNLGGMKKHKSQISSSHLDQALPAGFLNISPVNVINARVTEPDTSSDQVPGRMPFPAPIQLQVPSAELTNNSAIQGLRDGISITHLLPSQQFIANSCECMKTQSTNLCSLRVIERQRVSVRGDTILTCTQTVCTTAADYLSCMPCQTDANPIPTLYMILLTFHLLFRLARSATHPSDTPCPSSEEEIRFQIGQYDVSTEEVRAVKGVLLGRALERTQKTLQCLRERVEKAARELTERHTQANNDLGPGWDFEAREIKNVVALSEIQVAGICDVCEQIQRQ</sequence>
<evidence type="ECO:0008006" key="4">
    <source>
        <dbReference type="Google" id="ProtNLM"/>
    </source>
</evidence>
<dbReference type="Proteomes" id="UP000054321">
    <property type="component" value="Unassembled WGS sequence"/>
</dbReference>
<gene>
    <name evidence="2" type="ORF">OIDMADRAFT_32369</name>
</gene>
<evidence type="ECO:0000313" key="2">
    <source>
        <dbReference type="EMBL" id="KIM97373.1"/>
    </source>
</evidence>
<dbReference type="HOGENOM" id="CLU_706157_0_0_1"/>
<dbReference type="AlphaFoldDB" id="A0A0C3CEK6"/>
<dbReference type="InParanoid" id="A0A0C3CEK6"/>